<organism evidence="2 3">
    <name type="scientific">Lentithecium fluviatile CBS 122367</name>
    <dbReference type="NCBI Taxonomy" id="1168545"/>
    <lineage>
        <taxon>Eukaryota</taxon>
        <taxon>Fungi</taxon>
        <taxon>Dikarya</taxon>
        <taxon>Ascomycota</taxon>
        <taxon>Pezizomycotina</taxon>
        <taxon>Dothideomycetes</taxon>
        <taxon>Pleosporomycetidae</taxon>
        <taxon>Pleosporales</taxon>
        <taxon>Massarineae</taxon>
        <taxon>Lentitheciaceae</taxon>
        <taxon>Lentithecium</taxon>
    </lineage>
</organism>
<gene>
    <name evidence="2" type="ORF">K458DRAFT_491723</name>
</gene>
<name>A0A6G1IHG9_9PLEO</name>
<protein>
    <submittedName>
        <fullName evidence="2">Uncharacterized protein</fullName>
    </submittedName>
</protein>
<feature type="region of interest" description="Disordered" evidence="1">
    <location>
        <begin position="49"/>
        <end position="134"/>
    </location>
</feature>
<sequence>MSLMRRRSLSAGPVTVARNETRGFGLPGRSVLRPHRGPHVFARTAATHPFTLPSSPSAPPSAASPPQRQDTPPRPSRLMLPNLARPSLATVTRGHPDLKRPQMTSSVPGGRGILPSQSGPASEATPQTAIGHSLAWRPPSLLSVKTIRTKPFTDSRVPTQSAPAHAASDNGGVFAMPPIARAAPSPGAQRKAGCGERAAIKTAPRARLRDSRAQ</sequence>
<evidence type="ECO:0000256" key="1">
    <source>
        <dbReference type="SAM" id="MobiDB-lite"/>
    </source>
</evidence>
<keyword evidence="3" id="KW-1185">Reference proteome</keyword>
<dbReference type="AlphaFoldDB" id="A0A6G1IHG9"/>
<feature type="region of interest" description="Disordered" evidence="1">
    <location>
        <begin position="152"/>
        <end position="214"/>
    </location>
</feature>
<feature type="compositionally biased region" description="Polar residues" evidence="1">
    <location>
        <begin position="115"/>
        <end position="130"/>
    </location>
</feature>
<accession>A0A6G1IHG9</accession>
<reference evidence="2" key="1">
    <citation type="journal article" date="2020" name="Stud. Mycol.">
        <title>101 Dothideomycetes genomes: a test case for predicting lifestyles and emergence of pathogens.</title>
        <authorList>
            <person name="Haridas S."/>
            <person name="Albert R."/>
            <person name="Binder M."/>
            <person name="Bloem J."/>
            <person name="Labutti K."/>
            <person name="Salamov A."/>
            <person name="Andreopoulos B."/>
            <person name="Baker S."/>
            <person name="Barry K."/>
            <person name="Bills G."/>
            <person name="Bluhm B."/>
            <person name="Cannon C."/>
            <person name="Castanera R."/>
            <person name="Culley D."/>
            <person name="Daum C."/>
            <person name="Ezra D."/>
            <person name="Gonzalez J."/>
            <person name="Henrissat B."/>
            <person name="Kuo A."/>
            <person name="Liang C."/>
            <person name="Lipzen A."/>
            <person name="Lutzoni F."/>
            <person name="Magnuson J."/>
            <person name="Mondo S."/>
            <person name="Nolan M."/>
            <person name="Ohm R."/>
            <person name="Pangilinan J."/>
            <person name="Park H.-J."/>
            <person name="Ramirez L."/>
            <person name="Alfaro M."/>
            <person name="Sun H."/>
            <person name="Tritt A."/>
            <person name="Yoshinaga Y."/>
            <person name="Zwiers L.-H."/>
            <person name="Turgeon B."/>
            <person name="Goodwin S."/>
            <person name="Spatafora J."/>
            <person name="Crous P."/>
            <person name="Grigoriev I."/>
        </authorList>
    </citation>
    <scope>NUCLEOTIDE SEQUENCE</scope>
    <source>
        <strain evidence="2">CBS 122367</strain>
    </source>
</reference>
<dbReference type="Proteomes" id="UP000799291">
    <property type="component" value="Unassembled WGS sequence"/>
</dbReference>
<proteinExistence type="predicted"/>
<dbReference type="EMBL" id="MU005620">
    <property type="protein sequence ID" value="KAF2677674.1"/>
    <property type="molecule type" value="Genomic_DNA"/>
</dbReference>
<evidence type="ECO:0000313" key="3">
    <source>
        <dbReference type="Proteomes" id="UP000799291"/>
    </source>
</evidence>
<evidence type="ECO:0000313" key="2">
    <source>
        <dbReference type="EMBL" id="KAF2677674.1"/>
    </source>
</evidence>
<feature type="region of interest" description="Disordered" evidence="1">
    <location>
        <begin position="1"/>
        <end position="35"/>
    </location>
</feature>